<dbReference type="InterPro" id="IPR011057">
    <property type="entry name" value="Mss4-like_sf"/>
</dbReference>
<dbReference type="PANTHER" id="PTHR33337:SF40">
    <property type="entry name" value="CENP-V_GFA DOMAIN-CONTAINING PROTEIN-RELATED"/>
    <property type="match status" value="1"/>
</dbReference>
<sequence>MKGHCHCEAVGFETGGPVAWSVYCHCADCRRNCAAPVTAFFGVPHGNVAWRGTPKVRQSSPGVERLFCPDCGTPMAYRTQDDAVNIHLYTATLDDPNLLPPQMHVHYRQHLDWLQLGDDLPKHSASDG</sequence>
<protein>
    <submittedName>
        <fullName evidence="6">GFA family protein</fullName>
    </submittedName>
</protein>
<dbReference type="GO" id="GO:0016846">
    <property type="term" value="F:carbon-sulfur lyase activity"/>
    <property type="evidence" value="ECO:0007669"/>
    <property type="project" value="InterPro"/>
</dbReference>
<keyword evidence="4" id="KW-0456">Lyase</keyword>
<dbReference type="SUPFAM" id="SSF51316">
    <property type="entry name" value="Mss4-like"/>
    <property type="match status" value="1"/>
</dbReference>
<dbReference type="PROSITE" id="PS51891">
    <property type="entry name" value="CENP_V_GFA"/>
    <property type="match status" value="1"/>
</dbReference>
<evidence type="ECO:0000259" key="5">
    <source>
        <dbReference type="PROSITE" id="PS51891"/>
    </source>
</evidence>
<dbReference type="RefSeq" id="WP_136339704.1">
    <property type="nucleotide sequence ID" value="NZ_SSMD01000006.1"/>
</dbReference>
<comment type="similarity">
    <text evidence="1">Belongs to the Gfa family.</text>
</comment>
<keyword evidence="7" id="KW-1185">Reference proteome</keyword>
<dbReference type="Pfam" id="PF04828">
    <property type="entry name" value="GFA"/>
    <property type="match status" value="1"/>
</dbReference>
<dbReference type="InterPro" id="IPR006913">
    <property type="entry name" value="CENP-V/GFA"/>
</dbReference>
<dbReference type="GO" id="GO:0046872">
    <property type="term" value="F:metal ion binding"/>
    <property type="evidence" value="ECO:0007669"/>
    <property type="project" value="UniProtKB-KW"/>
</dbReference>
<dbReference type="Proteomes" id="UP000306113">
    <property type="component" value="Unassembled WGS sequence"/>
</dbReference>
<evidence type="ECO:0000256" key="4">
    <source>
        <dbReference type="ARBA" id="ARBA00023239"/>
    </source>
</evidence>
<accession>A0A4S3M7K2</accession>
<evidence type="ECO:0000313" key="6">
    <source>
        <dbReference type="EMBL" id="THD72807.1"/>
    </source>
</evidence>
<keyword evidence="3" id="KW-0862">Zinc</keyword>
<evidence type="ECO:0000256" key="2">
    <source>
        <dbReference type="ARBA" id="ARBA00022723"/>
    </source>
</evidence>
<dbReference type="AlphaFoldDB" id="A0A4S3M7K2"/>
<evidence type="ECO:0000313" key="7">
    <source>
        <dbReference type="Proteomes" id="UP000306113"/>
    </source>
</evidence>
<organism evidence="6 7">
    <name type="scientific">Thalassobius vesicularis</name>
    <dbReference type="NCBI Taxonomy" id="1294297"/>
    <lineage>
        <taxon>Bacteria</taxon>
        <taxon>Pseudomonadati</taxon>
        <taxon>Pseudomonadota</taxon>
        <taxon>Alphaproteobacteria</taxon>
        <taxon>Rhodobacterales</taxon>
        <taxon>Roseobacteraceae</taxon>
        <taxon>Thalassovita</taxon>
    </lineage>
</organism>
<dbReference type="EMBL" id="SSMD01000006">
    <property type="protein sequence ID" value="THD72807.1"/>
    <property type="molecule type" value="Genomic_DNA"/>
</dbReference>
<comment type="caution">
    <text evidence="6">The sequence shown here is derived from an EMBL/GenBank/DDBJ whole genome shotgun (WGS) entry which is preliminary data.</text>
</comment>
<dbReference type="Gene3D" id="3.90.1590.10">
    <property type="entry name" value="glutathione-dependent formaldehyde- activating enzyme (gfa)"/>
    <property type="match status" value="1"/>
</dbReference>
<reference evidence="6 7" key="1">
    <citation type="submission" date="2019-04" db="EMBL/GenBank/DDBJ databases">
        <title>Draft genome sequence of Youngimonas vesicularis.</title>
        <authorList>
            <person name="Hameed A."/>
        </authorList>
    </citation>
    <scope>NUCLEOTIDE SEQUENCE [LARGE SCALE GENOMIC DNA]</scope>
    <source>
        <strain evidence="6 7">CC-AMW-E</strain>
    </source>
</reference>
<dbReference type="OrthoDB" id="9807246at2"/>
<proteinExistence type="inferred from homology"/>
<dbReference type="PANTHER" id="PTHR33337">
    <property type="entry name" value="GFA DOMAIN-CONTAINING PROTEIN"/>
    <property type="match status" value="1"/>
</dbReference>
<keyword evidence="2" id="KW-0479">Metal-binding</keyword>
<feature type="domain" description="CENP-V/GFA" evidence="5">
    <location>
        <begin position="1"/>
        <end position="108"/>
    </location>
</feature>
<evidence type="ECO:0000256" key="1">
    <source>
        <dbReference type="ARBA" id="ARBA00005495"/>
    </source>
</evidence>
<name>A0A4S3M7K2_9RHOB</name>
<gene>
    <name evidence="6" type="ORF">E7681_12825</name>
</gene>
<evidence type="ECO:0000256" key="3">
    <source>
        <dbReference type="ARBA" id="ARBA00022833"/>
    </source>
</evidence>